<dbReference type="InterPro" id="IPR036196">
    <property type="entry name" value="Ptyr_pPase_sf"/>
</dbReference>
<evidence type="ECO:0000313" key="5">
    <source>
        <dbReference type="EMBL" id="MDP5184376.1"/>
    </source>
</evidence>
<dbReference type="Gene3D" id="3.40.50.2300">
    <property type="match status" value="1"/>
</dbReference>
<reference evidence="6" key="1">
    <citation type="submission" date="2023-05" db="EMBL/GenBank/DDBJ databases">
        <title>Draft genome of Pseudofrankia sp. BMG5.37.</title>
        <authorList>
            <person name="Gtari M."/>
            <person name="Ghodhbane F."/>
            <person name="Sbissi I."/>
        </authorList>
    </citation>
    <scope>NUCLEOTIDE SEQUENCE [LARGE SCALE GENOMIC DNA]</scope>
    <source>
        <strain evidence="6">BMG 814</strain>
    </source>
</reference>
<accession>A0ABT9IFM7</accession>
<evidence type="ECO:0000259" key="4">
    <source>
        <dbReference type="SMART" id="SM00226"/>
    </source>
</evidence>
<dbReference type="InterPro" id="IPR050438">
    <property type="entry name" value="LMW_PTPase"/>
</dbReference>
<dbReference type="RefSeq" id="WP_306000941.1">
    <property type="nucleotide sequence ID" value="NZ_JASNFN010000023.1"/>
</dbReference>
<dbReference type="PANTHER" id="PTHR11717">
    <property type="entry name" value="LOW MOLECULAR WEIGHT PROTEIN TYROSINE PHOSPHATASE"/>
    <property type="match status" value="1"/>
</dbReference>
<dbReference type="PRINTS" id="PR00719">
    <property type="entry name" value="LMWPTPASE"/>
</dbReference>
<dbReference type="SUPFAM" id="SSF52788">
    <property type="entry name" value="Phosphotyrosine protein phosphatases I"/>
    <property type="match status" value="1"/>
</dbReference>
<dbReference type="Proteomes" id="UP001233673">
    <property type="component" value="Unassembled WGS sequence"/>
</dbReference>
<dbReference type="InterPro" id="IPR023485">
    <property type="entry name" value="Ptyr_pPase"/>
</dbReference>
<proteinExistence type="inferred from homology"/>
<protein>
    <recommendedName>
        <fullName evidence="4">Phosphotyrosine protein phosphatase I domain-containing protein</fullName>
    </recommendedName>
</protein>
<organism evidence="5 6">
    <name type="scientific">Blastococcus carthaginiensis</name>
    <dbReference type="NCBI Taxonomy" id="3050034"/>
    <lineage>
        <taxon>Bacteria</taxon>
        <taxon>Bacillati</taxon>
        <taxon>Actinomycetota</taxon>
        <taxon>Actinomycetes</taxon>
        <taxon>Geodermatophilales</taxon>
        <taxon>Geodermatophilaceae</taxon>
        <taxon>Blastococcus</taxon>
    </lineage>
</organism>
<dbReference type="InterPro" id="IPR017867">
    <property type="entry name" value="Tyr_phospatase_low_mol_wt"/>
</dbReference>
<comment type="caution">
    <text evidence="5">The sequence shown here is derived from an EMBL/GenBank/DDBJ whole genome shotgun (WGS) entry which is preliminary data.</text>
</comment>
<dbReference type="Pfam" id="PF01451">
    <property type="entry name" value="LMWPc"/>
    <property type="match status" value="1"/>
</dbReference>
<sequence length="204" mass="21454">MTHVLAVCTGNICRSPATERLLAARLGARSGITIASAGTHALEGRPVDPPVAELLRAAGADPGSFGARQLTAAQIRTADLVLVMTRRHRSAVAALEPSAVRRTFLLLELAELARAVADAGWPAQHGEETAARLAALPGLVPVHRGRVGLPDRLEVEDPHRRSITVHARAVAGIAAAVDQLVLALRRPGGWAQVSPDRVIPPPRT</sequence>
<name>A0ABT9IFM7_9ACTN</name>
<dbReference type="EMBL" id="JASNFN010000023">
    <property type="protein sequence ID" value="MDP5184376.1"/>
    <property type="molecule type" value="Genomic_DNA"/>
</dbReference>
<dbReference type="PANTHER" id="PTHR11717:SF31">
    <property type="entry name" value="LOW MOLECULAR WEIGHT PROTEIN-TYROSINE-PHOSPHATASE ETP-RELATED"/>
    <property type="match status" value="1"/>
</dbReference>
<keyword evidence="6" id="KW-1185">Reference proteome</keyword>
<evidence type="ECO:0000256" key="1">
    <source>
        <dbReference type="ARBA" id="ARBA00011063"/>
    </source>
</evidence>
<evidence type="ECO:0000256" key="3">
    <source>
        <dbReference type="ARBA" id="ARBA00022912"/>
    </source>
</evidence>
<gene>
    <name evidence="5" type="ORF">QOZ88_17210</name>
</gene>
<dbReference type="SMART" id="SM00226">
    <property type="entry name" value="LMWPc"/>
    <property type="match status" value="1"/>
</dbReference>
<evidence type="ECO:0000313" key="6">
    <source>
        <dbReference type="Proteomes" id="UP001233673"/>
    </source>
</evidence>
<evidence type="ECO:0000256" key="2">
    <source>
        <dbReference type="ARBA" id="ARBA00022801"/>
    </source>
</evidence>
<keyword evidence="3" id="KW-0904">Protein phosphatase</keyword>
<keyword evidence="2" id="KW-0378">Hydrolase</keyword>
<comment type="similarity">
    <text evidence="1">Belongs to the low molecular weight phosphotyrosine protein phosphatase family.</text>
</comment>
<feature type="domain" description="Phosphotyrosine protein phosphatase I" evidence="4">
    <location>
        <begin position="2"/>
        <end position="183"/>
    </location>
</feature>